<dbReference type="Proteomes" id="UP000238442">
    <property type="component" value="Chromosome"/>
</dbReference>
<evidence type="ECO:0000313" key="2">
    <source>
        <dbReference type="EMBL" id="AVI52354.1"/>
    </source>
</evidence>
<dbReference type="KEGG" id="aue:C5O00_07105"/>
<reference evidence="2 3" key="1">
    <citation type="submission" date="2018-02" db="EMBL/GenBank/DDBJ databases">
        <title>Genomic analysis of the strain RR4-38 isolated from a seawater recirculating aquaculture system.</title>
        <authorList>
            <person name="Kim Y.-S."/>
            <person name="Jang Y.H."/>
            <person name="Kim K.-H."/>
        </authorList>
    </citation>
    <scope>NUCLEOTIDE SEQUENCE [LARGE SCALE GENOMIC DNA]</scope>
    <source>
        <strain evidence="2 3">RR4-38</strain>
    </source>
</reference>
<dbReference type="OrthoDB" id="9811036at2"/>
<dbReference type="Pfam" id="PF13098">
    <property type="entry name" value="Thioredoxin_2"/>
    <property type="match status" value="1"/>
</dbReference>
<dbReference type="EMBL" id="CP027062">
    <property type="protein sequence ID" value="AVI52354.1"/>
    <property type="molecule type" value="Genomic_DNA"/>
</dbReference>
<accession>A0A2S0I0J1</accession>
<dbReference type="AlphaFoldDB" id="A0A2S0I0J1"/>
<dbReference type="PROSITE" id="PS51352">
    <property type="entry name" value="THIOREDOXIN_2"/>
    <property type="match status" value="1"/>
</dbReference>
<dbReference type="SUPFAM" id="SSF52833">
    <property type="entry name" value="Thioredoxin-like"/>
    <property type="match status" value="1"/>
</dbReference>
<evidence type="ECO:0000259" key="1">
    <source>
        <dbReference type="PROSITE" id="PS51352"/>
    </source>
</evidence>
<dbReference type="InterPro" id="IPR013766">
    <property type="entry name" value="Thioredoxin_domain"/>
</dbReference>
<dbReference type="InterPro" id="IPR036249">
    <property type="entry name" value="Thioredoxin-like_sf"/>
</dbReference>
<proteinExistence type="predicted"/>
<feature type="domain" description="Thioredoxin" evidence="1">
    <location>
        <begin position="1"/>
        <end position="144"/>
    </location>
</feature>
<dbReference type="Gene3D" id="3.40.30.10">
    <property type="entry name" value="Glutaredoxin"/>
    <property type="match status" value="1"/>
</dbReference>
<name>A0A2S0I0J1_9FLAO</name>
<keyword evidence="3" id="KW-1185">Reference proteome</keyword>
<dbReference type="InterPro" id="IPR012336">
    <property type="entry name" value="Thioredoxin-like_fold"/>
</dbReference>
<sequence length="162" mass="19017">MLLPVSGILGQEEINWMDITQLEAAMANESKPVFFDVYTDWCGWCKRMDKTTFKHPEVVALINEKFHPVKFNAERKESFKFQGFDFKFVKSGRRGYNEFAAALLNKSMSYPSYVALNEKFERITIIKGYQTSEELLKILDYLGNKHYIDKTWQEFKDARNGE</sequence>
<organism evidence="2 3">
    <name type="scientific">Pukyongia salina</name>
    <dbReference type="NCBI Taxonomy" id="2094025"/>
    <lineage>
        <taxon>Bacteria</taxon>
        <taxon>Pseudomonadati</taxon>
        <taxon>Bacteroidota</taxon>
        <taxon>Flavobacteriia</taxon>
        <taxon>Flavobacteriales</taxon>
        <taxon>Flavobacteriaceae</taxon>
        <taxon>Pukyongia</taxon>
    </lineage>
</organism>
<gene>
    <name evidence="2" type="ORF">C5O00_07105</name>
</gene>
<protein>
    <submittedName>
        <fullName evidence="2">Thioredoxin</fullName>
    </submittedName>
</protein>
<evidence type="ECO:0000313" key="3">
    <source>
        <dbReference type="Proteomes" id="UP000238442"/>
    </source>
</evidence>